<dbReference type="AlphaFoldDB" id="A0A5J9VGB8"/>
<dbReference type="InterPro" id="IPR036047">
    <property type="entry name" value="F-box-like_dom_sf"/>
</dbReference>
<name>A0A5J9VGB8_9POAL</name>
<feature type="non-terminal residue" evidence="3">
    <location>
        <position position="1"/>
    </location>
</feature>
<evidence type="ECO:0000313" key="3">
    <source>
        <dbReference type="EMBL" id="TVU34491.1"/>
    </source>
</evidence>
<sequence>MDCGGDPTLPPPAKSPKLLNPTTTIDSLGDDILLDIFLLLPSLASLIRAALTFQAWRRAVASSRAFRRRFRELHPAPLLGLVAEPQKDALPSFAPAQRRDRDVLAAIRGGDFSLTFLLDPDDYACDAPPLHWHIHDCQDGFLLLMNWDAGLLAPVNPLALQFTDYIEMPIDRKTGPPQPGVPTSLDVHLICSDEDPMSFRLVWLFYMESAVQVAVFSSGMGWFFHPLVDIAERAPPHNAGEHWLHFGLQSNGVLYWPFKNMEHVLKLDTKTMEFSVLKLPPNMDHSYSFVVGETMNGTLWVVYCTGWSIDVFRYDGVDRWISAGQIQYENETDPPADNDTLCVVTMKDGFAYFATPDMILFLCLETMALDTLIPRSFRARHFHPYIMAWPPCLVLGNYGSFAEIQDGANEPKECGT</sequence>
<gene>
    <name evidence="3" type="ORF">EJB05_16326</name>
</gene>
<protein>
    <recommendedName>
        <fullName evidence="2">F-box protein AT5G49610-like beta-propeller domain-containing protein</fullName>
    </recommendedName>
</protein>
<dbReference type="Gramene" id="TVU34491">
    <property type="protein sequence ID" value="TVU34491"/>
    <property type="gene ID" value="EJB05_16326"/>
</dbReference>
<feature type="domain" description="F-box protein AT5G49610-like beta-propeller" evidence="2">
    <location>
        <begin position="134"/>
        <end position="392"/>
    </location>
</feature>
<dbReference type="EMBL" id="RWGY01000009">
    <property type="protein sequence ID" value="TVU34491.1"/>
    <property type="molecule type" value="Genomic_DNA"/>
</dbReference>
<comment type="caution">
    <text evidence="3">The sequence shown here is derived from an EMBL/GenBank/DDBJ whole genome shotgun (WGS) entry which is preliminary data.</text>
</comment>
<dbReference type="SUPFAM" id="SSF81383">
    <property type="entry name" value="F-box domain"/>
    <property type="match status" value="1"/>
</dbReference>
<dbReference type="InterPro" id="IPR056594">
    <property type="entry name" value="AT5G49610-like_b-prop"/>
</dbReference>
<dbReference type="PANTHER" id="PTHR33207">
    <property type="entry name" value="F-BOX DOMAIN CONTAINING PROTEIN-RELATED"/>
    <property type="match status" value="1"/>
</dbReference>
<evidence type="ECO:0000313" key="4">
    <source>
        <dbReference type="Proteomes" id="UP000324897"/>
    </source>
</evidence>
<feature type="region of interest" description="Disordered" evidence="1">
    <location>
        <begin position="1"/>
        <end position="20"/>
    </location>
</feature>
<dbReference type="OrthoDB" id="721821at2759"/>
<evidence type="ECO:0000259" key="2">
    <source>
        <dbReference type="Pfam" id="PF23635"/>
    </source>
</evidence>
<evidence type="ECO:0000256" key="1">
    <source>
        <dbReference type="SAM" id="MobiDB-lite"/>
    </source>
</evidence>
<reference evidence="3 4" key="1">
    <citation type="journal article" date="2019" name="Sci. Rep.">
        <title>A high-quality genome of Eragrostis curvula grass provides insights into Poaceae evolution and supports new strategies to enhance forage quality.</title>
        <authorList>
            <person name="Carballo J."/>
            <person name="Santos B.A.C.M."/>
            <person name="Zappacosta D."/>
            <person name="Garbus I."/>
            <person name="Selva J.P."/>
            <person name="Gallo C.A."/>
            <person name="Diaz A."/>
            <person name="Albertini E."/>
            <person name="Caccamo M."/>
            <person name="Echenique V."/>
        </authorList>
    </citation>
    <scope>NUCLEOTIDE SEQUENCE [LARGE SCALE GENOMIC DNA]</scope>
    <source>
        <strain evidence="4">cv. Victoria</strain>
        <tissue evidence="3">Leaf</tissue>
    </source>
</reference>
<organism evidence="3 4">
    <name type="scientific">Eragrostis curvula</name>
    <name type="common">weeping love grass</name>
    <dbReference type="NCBI Taxonomy" id="38414"/>
    <lineage>
        <taxon>Eukaryota</taxon>
        <taxon>Viridiplantae</taxon>
        <taxon>Streptophyta</taxon>
        <taxon>Embryophyta</taxon>
        <taxon>Tracheophyta</taxon>
        <taxon>Spermatophyta</taxon>
        <taxon>Magnoliopsida</taxon>
        <taxon>Liliopsida</taxon>
        <taxon>Poales</taxon>
        <taxon>Poaceae</taxon>
        <taxon>PACMAD clade</taxon>
        <taxon>Chloridoideae</taxon>
        <taxon>Eragrostideae</taxon>
        <taxon>Eragrostidinae</taxon>
        <taxon>Eragrostis</taxon>
    </lineage>
</organism>
<dbReference type="Proteomes" id="UP000324897">
    <property type="component" value="Unassembled WGS sequence"/>
</dbReference>
<keyword evidence="4" id="KW-1185">Reference proteome</keyword>
<dbReference type="Pfam" id="PF23635">
    <property type="entry name" value="Beta-prop_AT5G49610-like"/>
    <property type="match status" value="1"/>
</dbReference>
<accession>A0A5J9VGB8</accession>
<proteinExistence type="predicted"/>